<gene>
    <name evidence="3" type="ORF">GCM10022403_079140</name>
</gene>
<dbReference type="Gene3D" id="1.10.260.40">
    <property type="entry name" value="lambda repressor-like DNA-binding domains"/>
    <property type="match status" value="1"/>
</dbReference>
<dbReference type="InterPro" id="IPR011990">
    <property type="entry name" value="TPR-like_helical_dom_sf"/>
</dbReference>
<evidence type="ECO:0000256" key="1">
    <source>
        <dbReference type="SAM" id="MobiDB-lite"/>
    </source>
</evidence>
<evidence type="ECO:0000313" key="4">
    <source>
        <dbReference type="Proteomes" id="UP001501009"/>
    </source>
</evidence>
<feature type="region of interest" description="Disordered" evidence="1">
    <location>
        <begin position="123"/>
        <end position="148"/>
    </location>
</feature>
<dbReference type="EMBL" id="BAABDE010000031">
    <property type="protein sequence ID" value="GAA3834488.1"/>
    <property type="molecule type" value="Genomic_DNA"/>
</dbReference>
<dbReference type="PROSITE" id="PS50943">
    <property type="entry name" value="HTH_CROC1"/>
    <property type="match status" value="1"/>
</dbReference>
<accession>A0ABP7J4B1</accession>
<dbReference type="SUPFAM" id="SSF47413">
    <property type="entry name" value="lambda repressor-like DNA-binding domains"/>
    <property type="match status" value="1"/>
</dbReference>
<dbReference type="Gene3D" id="1.25.40.10">
    <property type="entry name" value="Tetratricopeptide repeat domain"/>
    <property type="match status" value="1"/>
</dbReference>
<feature type="compositionally biased region" description="Polar residues" evidence="1">
    <location>
        <begin position="500"/>
        <end position="509"/>
    </location>
</feature>
<feature type="domain" description="HTH cro/C1-type" evidence="2">
    <location>
        <begin position="65"/>
        <end position="120"/>
    </location>
</feature>
<evidence type="ECO:0000313" key="3">
    <source>
        <dbReference type="EMBL" id="GAA3834488.1"/>
    </source>
</evidence>
<feature type="region of interest" description="Disordered" evidence="1">
    <location>
        <begin position="466"/>
        <end position="509"/>
    </location>
</feature>
<dbReference type="CDD" id="cd00093">
    <property type="entry name" value="HTH_XRE"/>
    <property type="match status" value="1"/>
</dbReference>
<dbReference type="Pfam" id="PF13560">
    <property type="entry name" value="HTH_31"/>
    <property type="match status" value="1"/>
</dbReference>
<sequence length="509" mass="54960">MAHEDDRRCTRCGIPLSRYNTDPRCAACTRAAGNERAALPSLPEHVWQNPAVTAALADWDFGTAFRLIRQAASLRQEDMSVITGLSQSFLSTLESGTRRLLNIDKIIPVLERLGVPPHVAPIPVPGSAAQNRPQTSGTQPTLLPTPGWESPLDIAKRLNATTSSNTDPATVAVLEQGVTDLVDRYETEGPHRLAPEAVDLRNFIQGRLDGRQPPRQRESLFRLAAQASGLLGYMAVNAGREAVAEAYCKEAEELAKGIADLELIMWIQGTRSLNAYYAGHYDQAVRWADAGLEIDPDHPQAIRLESNGRARALGKLGDRSGAERAIAAAEELSSRHLVPVGLTSCISFKPYGMARTLANAATVHVSLANAPRVLAYADAIDELVEQSDSAWSQALVRLDVATALLAGPRPDVEHAMVLGRQVLEAGGGPPIRSVVQRAGELHAGARSWQDLPAVREYGDALRSWQAAPQTRDLAKSAKMTRPTEQTRGPADAAHSRPGRISSQPSTQHH</sequence>
<keyword evidence="4" id="KW-1185">Reference proteome</keyword>
<dbReference type="InterPro" id="IPR001387">
    <property type="entry name" value="Cro/C1-type_HTH"/>
</dbReference>
<proteinExistence type="predicted"/>
<dbReference type="Proteomes" id="UP001501009">
    <property type="component" value="Unassembled WGS sequence"/>
</dbReference>
<organism evidence="3 4">
    <name type="scientific">Streptomyces coacervatus</name>
    <dbReference type="NCBI Taxonomy" id="647381"/>
    <lineage>
        <taxon>Bacteria</taxon>
        <taxon>Bacillati</taxon>
        <taxon>Actinomycetota</taxon>
        <taxon>Actinomycetes</taxon>
        <taxon>Kitasatosporales</taxon>
        <taxon>Streptomycetaceae</taxon>
        <taxon>Streptomyces</taxon>
    </lineage>
</organism>
<protein>
    <recommendedName>
        <fullName evidence="2">HTH cro/C1-type domain-containing protein</fullName>
    </recommendedName>
</protein>
<comment type="caution">
    <text evidence="3">The sequence shown here is derived from an EMBL/GenBank/DDBJ whole genome shotgun (WGS) entry which is preliminary data.</text>
</comment>
<dbReference type="SUPFAM" id="SSF48452">
    <property type="entry name" value="TPR-like"/>
    <property type="match status" value="1"/>
</dbReference>
<dbReference type="InterPro" id="IPR010982">
    <property type="entry name" value="Lambda_DNA-bd_dom_sf"/>
</dbReference>
<reference evidence="4" key="1">
    <citation type="journal article" date="2019" name="Int. J. Syst. Evol. Microbiol.">
        <title>The Global Catalogue of Microorganisms (GCM) 10K type strain sequencing project: providing services to taxonomists for standard genome sequencing and annotation.</title>
        <authorList>
            <consortium name="The Broad Institute Genomics Platform"/>
            <consortium name="The Broad Institute Genome Sequencing Center for Infectious Disease"/>
            <person name="Wu L."/>
            <person name="Ma J."/>
        </authorList>
    </citation>
    <scope>NUCLEOTIDE SEQUENCE [LARGE SCALE GENOMIC DNA]</scope>
    <source>
        <strain evidence="4">JCM 17138</strain>
    </source>
</reference>
<feature type="compositionally biased region" description="Polar residues" evidence="1">
    <location>
        <begin position="128"/>
        <end position="142"/>
    </location>
</feature>
<dbReference type="SMART" id="SM00530">
    <property type="entry name" value="HTH_XRE"/>
    <property type="match status" value="1"/>
</dbReference>
<evidence type="ECO:0000259" key="2">
    <source>
        <dbReference type="PROSITE" id="PS50943"/>
    </source>
</evidence>
<name>A0ABP7J4B1_9ACTN</name>